<feature type="compositionally biased region" description="Polar residues" evidence="1">
    <location>
        <begin position="1"/>
        <end position="10"/>
    </location>
</feature>
<organism evidence="3">
    <name type="scientific">Euplotes crassus</name>
    <dbReference type="NCBI Taxonomy" id="5936"/>
    <lineage>
        <taxon>Eukaryota</taxon>
        <taxon>Sar</taxon>
        <taxon>Alveolata</taxon>
        <taxon>Ciliophora</taxon>
        <taxon>Intramacronucleata</taxon>
        <taxon>Spirotrichea</taxon>
        <taxon>Hypotrichia</taxon>
        <taxon>Euplotida</taxon>
        <taxon>Euplotidae</taxon>
        <taxon>Moneuplotes</taxon>
    </lineage>
</organism>
<dbReference type="AlphaFoldDB" id="A0A7S3KKM9"/>
<gene>
    <name evidence="3" type="ORF">ECRA1380_LOCUS10075</name>
</gene>
<feature type="transmembrane region" description="Helical" evidence="2">
    <location>
        <begin position="76"/>
        <end position="99"/>
    </location>
</feature>
<proteinExistence type="predicted"/>
<accession>A0A7S3KKM9</accession>
<feature type="region of interest" description="Disordered" evidence="1">
    <location>
        <begin position="1"/>
        <end position="46"/>
    </location>
</feature>
<evidence type="ECO:0000256" key="2">
    <source>
        <dbReference type="SAM" id="Phobius"/>
    </source>
</evidence>
<name>A0A7S3KKM9_EUPCR</name>
<protein>
    <submittedName>
        <fullName evidence="3">Uncharacterized protein</fullName>
    </submittedName>
</protein>
<reference evidence="3" key="1">
    <citation type="submission" date="2021-01" db="EMBL/GenBank/DDBJ databases">
        <authorList>
            <person name="Corre E."/>
            <person name="Pelletier E."/>
            <person name="Niang G."/>
            <person name="Scheremetjew M."/>
            <person name="Finn R."/>
            <person name="Kale V."/>
            <person name="Holt S."/>
            <person name="Cochrane G."/>
            <person name="Meng A."/>
            <person name="Brown T."/>
            <person name="Cohen L."/>
        </authorList>
    </citation>
    <scope>NUCLEOTIDE SEQUENCE</scope>
    <source>
        <strain evidence="3">CT5</strain>
    </source>
</reference>
<keyword evidence="2" id="KW-0812">Transmembrane</keyword>
<keyword evidence="2" id="KW-1133">Transmembrane helix</keyword>
<evidence type="ECO:0000313" key="3">
    <source>
        <dbReference type="EMBL" id="CAE0385111.1"/>
    </source>
</evidence>
<sequence>MKQEPSQNYHQVGFKDQKENWKEIPAKEPSPQKDTSVPVDTIQPESEENNVVLKENKANSEEAKGFPLTKVEPGLILFYIKIAALLFVLISVASLLYSLELQSINFRKETVKHFLKSAQMVDQEAYNHEIMDSALERLSQMIRHESSDNETIELIDRFVETLVYSDQFLRKFSSQVTERAQVCQEVINNLEGKHQGILKKITDIGNTGVSKVKKVAKSLFDKLRS</sequence>
<feature type="compositionally biased region" description="Basic and acidic residues" evidence="1">
    <location>
        <begin position="13"/>
        <end position="26"/>
    </location>
</feature>
<dbReference type="EMBL" id="HBIK01021528">
    <property type="protein sequence ID" value="CAE0385111.1"/>
    <property type="molecule type" value="Transcribed_RNA"/>
</dbReference>
<keyword evidence="2" id="KW-0472">Membrane</keyword>
<evidence type="ECO:0000256" key="1">
    <source>
        <dbReference type="SAM" id="MobiDB-lite"/>
    </source>
</evidence>